<protein>
    <submittedName>
        <fullName evidence="2">Uncharacterized protein</fullName>
    </submittedName>
</protein>
<proteinExistence type="predicted"/>
<evidence type="ECO:0000313" key="3">
    <source>
        <dbReference type="Proteomes" id="UP000249497"/>
    </source>
</evidence>
<name>A0A8T8X5W1_ASPJA</name>
<feature type="region of interest" description="Disordered" evidence="1">
    <location>
        <begin position="286"/>
        <end position="317"/>
    </location>
</feature>
<sequence>MAEPSIPVSQASEVREIRKEMRALLDRLDTLEGLNTTNAKDANIPRHSRRPHPAREGDRDFTANGLPSMLSNHQITIFSLPGKNFGDLFGGLDEQALLKRKELSPFGPVTPGPASSSSSSSSSSSPPPPSSSSYAAVCGMRLLQDQPITSVIDHAGPTGTKKLRLRATPMLQMAHVFEKKDEDNPTPFFLVTAAPDSDSRAMADFTLGLAIAYHNNKLRGKKSRILSGMLMTADSVLFAEVCDDVIYRRPPIQLAKGRMYAGSTSTSPELSPTVQCLVSHGPRASDTTTHCDQIGPPDVTSSPKPKNGRCKKKGSCC</sequence>
<keyword evidence="3" id="KW-1185">Reference proteome</keyword>
<organism evidence="2 3">
    <name type="scientific">Aspergillus japonicus CBS 114.51</name>
    <dbReference type="NCBI Taxonomy" id="1448312"/>
    <lineage>
        <taxon>Eukaryota</taxon>
        <taxon>Fungi</taxon>
        <taxon>Dikarya</taxon>
        <taxon>Ascomycota</taxon>
        <taxon>Pezizomycotina</taxon>
        <taxon>Eurotiomycetes</taxon>
        <taxon>Eurotiomycetidae</taxon>
        <taxon>Eurotiales</taxon>
        <taxon>Aspergillaceae</taxon>
        <taxon>Aspergillus</taxon>
        <taxon>Aspergillus subgen. Circumdati</taxon>
    </lineage>
</organism>
<dbReference type="EMBL" id="KZ824786">
    <property type="protein sequence ID" value="RAH82839.1"/>
    <property type="molecule type" value="Genomic_DNA"/>
</dbReference>
<dbReference type="OrthoDB" id="10650622at2759"/>
<dbReference type="AlphaFoldDB" id="A0A8T8X5W1"/>
<gene>
    <name evidence="2" type="ORF">BO86DRAFT_427666</name>
</gene>
<evidence type="ECO:0000256" key="1">
    <source>
        <dbReference type="SAM" id="MobiDB-lite"/>
    </source>
</evidence>
<feature type="compositionally biased region" description="Low complexity" evidence="1">
    <location>
        <begin position="115"/>
        <end position="124"/>
    </location>
</feature>
<feature type="region of interest" description="Disordered" evidence="1">
    <location>
        <begin position="104"/>
        <end position="134"/>
    </location>
</feature>
<dbReference type="RefSeq" id="XP_025528733.1">
    <property type="nucleotide sequence ID" value="XM_025675561.1"/>
</dbReference>
<reference evidence="2 3" key="1">
    <citation type="submission" date="2018-02" db="EMBL/GenBank/DDBJ databases">
        <title>The genomes of Aspergillus section Nigri reveals drivers in fungal speciation.</title>
        <authorList>
            <consortium name="DOE Joint Genome Institute"/>
            <person name="Vesth T.C."/>
            <person name="Nybo J."/>
            <person name="Theobald S."/>
            <person name="Brandl J."/>
            <person name="Frisvad J.C."/>
            <person name="Nielsen K.F."/>
            <person name="Lyhne E.K."/>
            <person name="Kogle M.E."/>
            <person name="Kuo A."/>
            <person name="Riley R."/>
            <person name="Clum A."/>
            <person name="Nolan M."/>
            <person name="Lipzen A."/>
            <person name="Salamov A."/>
            <person name="Henrissat B."/>
            <person name="Wiebenga A."/>
            <person name="De vries R.P."/>
            <person name="Grigoriev I.V."/>
            <person name="Mortensen U.H."/>
            <person name="Andersen M.R."/>
            <person name="Baker S.E."/>
        </authorList>
    </citation>
    <scope>NUCLEOTIDE SEQUENCE [LARGE SCALE GENOMIC DNA]</scope>
    <source>
        <strain evidence="2 3">CBS 114.51</strain>
    </source>
</reference>
<accession>A0A8T8X5W1</accession>
<evidence type="ECO:0000313" key="2">
    <source>
        <dbReference type="EMBL" id="RAH82839.1"/>
    </source>
</evidence>
<dbReference type="Proteomes" id="UP000249497">
    <property type="component" value="Unassembled WGS sequence"/>
</dbReference>
<dbReference type="GeneID" id="37179253"/>
<feature type="region of interest" description="Disordered" evidence="1">
    <location>
        <begin position="36"/>
        <end position="66"/>
    </location>
</feature>
<feature type="compositionally biased region" description="Basic residues" evidence="1">
    <location>
        <begin position="306"/>
        <end position="317"/>
    </location>
</feature>